<protein>
    <submittedName>
        <fullName evidence="2">Tetratricopeptide repeat protein</fullName>
    </submittedName>
</protein>
<dbReference type="PANTHER" id="PTHR11102">
    <property type="entry name" value="SEL-1-LIKE PROTEIN"/>
    <property type="match status" value="1"/>
</dbReference>
<comment type="caution">
    <text evidence="2">The sequence shown here is derived from an EMBL/GenBank/DDBJ whole genome shotgun (WGS) entry which is preliminary data.</text>
</comment>
<dbReference type="PROSITE" id="PS51257">
    <property type="entry name" value="PROKAR_LIPOPROTEIN"/>
    <property type="match status" value="1"/>
</dbReference>
<dbReference type="Pfam" id="PF08238">
    <property type="entry name" value="Sel1"/>
    <property type="match status" value="3"/>
</dbReference>
<dbReference type="EMBL" id="JAUCBP010000010">
    <property type="protein sequence ID" value="MDM7861369.1"/>
    <property type="molecule type" value="Genomic_DNA"/>
</dbReference>
<dbReference type="RefSeq" id="WP_289365819.1">
    <property type="nucleotide sequence ID" value="NZ_JAUCBP010000010.1"/>
</dbReference>
<dbReference type="InterPro" id="IPR011990">
    <property type="entry name" value="TPR-like_helical_dom_sf"/>
</dbReference>
<dbReference type="Proteomes" id="UP001234343">
    <property type="component" value="Unassembled WGS sequence"/>
</dbReference>
<keyword evidence="1" id="KW-0732">Signal</keyword>
<evidence type="ECO:0000313" key="2">
    <source>
        <dbReference type="EMBL" id="MDM7861369.1"/>
    </source>
</evidence>
<feature type="signal peptide" evidence="1">
    <location>
        <begin position="1"/>
        <end position="31"/>
    </location>
</feature>
<dbReference type="InterPro" id="IPR050767">
    <property type="entry name" value="Sel1_AlgK"/>
</dbReference>
<gene>
    <name evidence="2" type="ORF">QTP81_12255</name>
</gene>
<reference evidence="2 3" key="1">
    <citation type="submission" date="2023-06" db="EMBL/GenBank/DDBJ databases">
        <title>Alteromonas sp. ASW11-36 isolated from intertidal sand.</title>
        <authorList>
            <person name="Li Y."/>
        </authorList>
    </citation>
    <scope>NUCLEOTIDE SEQUENCE [LARGE SCALE GENOMIC DNA]</scope>
    <source>
        <strain evidence="2 3">ASW11-36</strain>
    </source>
</reference>
<name>A0ABT7SYV0_9ALTE</name>
<accession>A0ABT7SYV0</accession>
<organism evidence="2 3">
    <name type="scientific">Alteromonas arenosi</name>
    <dbReference type="NCBI Taxonomy" id="3055817"/>
    <lineage>
        <taxon>Bacteria</taxon>
        <taxon>Pseudomonadati</taxon>
        <taxon>Pseudomonadota</taxon>
        <taxon>Gammaproteobacteria</taxon>
        <taxon>Alteromonadales</taxon>
        <taxon>Alteromonadaceae</taxon>
        <taxon>Alteromonas/Salinimonas group</taxon>
        <taxon>Alteromonas</taxon>
    </lineage>
</organism>
<dbReference type="SMART" id="SM00671">
    <property type="entry name" value="SEL1"/>
    <property type="match status" value="3"/>
</dbReference>
<dbReference type="InterPro" id="IPR006597">
    <property type="entry name" value="Sel1-like"/>
</dbReference>
<sequence>MKPFRYFNSLKRTTVLLSGLVLGCLSLSAQAQDVRAVQLYSQDELIMMINKNEHLDRVVLDRCQLVQDIEARAEVLNVPAYQFLWGDMLAWGVCVEAEPARGVSFMRAAADQGLPAALEQLGRYYANGTLVQEDKSRAVVFLREASALGNMKAQMQLADLFIAGYGSPYDYQDTYHWLYNAITDDKDVHARIANQLAALEKLMHPKAVKAARQPLDS</sequence>
<evidence type="ECO:0000313" key="3">
    <source>
        <dbReference type="Proteomes" id="UP001234343"/>
    </source>
</evidence>
<proteinExistence type="predicted"/>
<dbReference type="Gene3D" id="1.25.40.10">
    <property type="entry name" value="Tetratricopeptide repeat domain"/>
    <property type="match status" value="1"/>
</dbReference>
<keyword evidence="3" id="KW-1185">Reference proteome</keyword>
<dbReference type="SUPFAM" id="SSF81901">
    <property type="entry name" value="HCP-like"/>
    <property type="match status" value="1"/>
</dbReference>
<feature type="chain" id="PRO_5046118494" evidence="1">
    <location>
        <begin position="32"/>
        <end position="217"/>
    </location>
</feature>
<dbReference type="PANTHER" id="PTHR11102:SF160">
    <property type="entry name" value="ERAD-ASSOCIATED E3 UBIQUITIN-PROTEIN LIGASE COMPONENT HRD3"/>
    <property type="match status" value="1"/>
</dbReference>
<evidence type="ECO:0000256" key="1">
    <source>
        <dbReference type="SAM" id="SignalP"/>
    </source>
</evidence>